<protein>
    <submittedName>
        <fullName evidence="1">Uncharacterized protein</fullName>
    </submittedName>
</protein>
<dbReference type="AlphaFoldDB" id="A0AAV1VWT6"/>
<keyword evidence="2" id="KW-1185">Reference proteome</keyword>
<sequence length="72" mass="8068">MELVPNCSMESCPFCTFSLTTRNLMSTCFDFVELILLLENNTADLLSQYNFSGLSIPSTIRSPVTKFLSHVV</sequence>
<proteinExistence type="predicted"/>
<evidence type="ECO:0000313" key="2">
    <source>
        <dbReference type="Proteomes" id="UP001497480"/>
    </source>
</evidence>
<accession>A0AAV1VWT6</accession>
<name>A0AAV1VWT6_LUPLU</name>
<dbReference type="EMBL" id="CAXHTB010000002">
    <property type="protein sequence ID" value="CAL0301524.1"/>
    <property type="molecule type" value="Genomic_DNA"/>
</dbReference>
<reference evidence="1 2" key="1">
    <citation type="submission" date="2024-03" db="EMBL/GenBank/DDBJ databases">
        <authorList>
            <person name="Martinez-Hernandez J."/>
        </authorList>
    </citation>
    <scope>NUCLEOTIDE SEQUENCE [LARGE SCALE GENOMIC DNA]</scope>
</reference>
<evidence type="ECO:0000313" key="1">
    <source>
        <dbReference type="EMBL" id="CAL0301524.1"/>
    </source>
</evidence>
<comment type="caution">
    <text evidence="1">The sequence shown here is derived from an EMBL/GenBank/DDBJ whole genome shotgun (WGS) entry which is preliminary data.</text>
</comment>
<organism evidence="1 2">
    <name type="scientific">Lupinus luteus</name>
    <name type="common">European yellow lupine</name>
    <dbReference type="NCBI Taxonomy" id="3873"/>
    <lineage>
        <taxon>Eukaryota</taxon>
        <taxon>Viridiplantae</taxon>
        <taxon>Streptophyta</taxon>
        <taxon>Embryophyta</taxon>
        <taxon>Tracheophyta</taxon>
        <taxon>Spermatophyta</taxon>
        <taxon>Magnoliopsida</taxon>
        <taxon>eudicotyledons</taxon>
        <taxon>Gunneridae</taxon>
        <taxon>Pentapetalae</taxon>
        <taxon>rosids</taxon>
        <taxon>fabids</taxon>
        <taxon>Fabales</taxon>
        <taxon>Fabaceae</taxon>
        <taxon>Papilionoideae</taxon>
        <taxon>50 kb inversion clade</taxon>
        <taxon>genistoids sensu lato</taxon>
        <taxon>core genistoids</taxon>
        <taxon>Genisteae</taxon>
        <taxon>Lupinus</taxon>
    </lineage>
</organism>
<dbReference type="Proteomes" id="UP001497480">
    <property type="component" value="Unassembled WGS sequence"/>
</dbReference>
<gene>
    <name evidence="1" type="ORF">LLUT_LOCUS2584</name>
</gene>